<accession>X0PGJ3</accession>
<dbReference type="InterPro" id="IPR004716">
    <property type="entry name" value="PTS_IIA_glucitol/sorbitol-sp"/>
</dbReference>
<reference evidence="2 3" key="1">
    <citation type="journal article" date="2015" name="Genome Announc.">
        <title>Expanding the biotechnology potential of lactobacilli through comparative genomics of 213 strains and associated genera.</title>
        <authorList>
            <person name="Sun Z."/>
            <person name="Harris H.M."/>
            <person name="McCann A."/>
            <person name="Guo C."/>
            <person name="Argimon S."/>
            <person name="Zhang W."/>
            <person name="Yang X."/>
            <person name="Jeffery I.B."/>
            <person name="Cooney J.C."/>
            <person name="Kagawa T.F."/>
            <person name="Liu W."/>
            <person name="Song Y."/>
            <person name="Salvetti E."/>
            <person name="Wrobel A."/>
            <person name="Rasinkangas P."/>
            <person name="Parkhill J."/>
            <person name="Rea M.C."/>
            <person name="O'Sullivan O."/>
            <person name="Ritari J."/>
            <person name="Douillard F.P."/>
            <person name="Paul Ross R."/>
            <person name="Yang R."/>
            <person name="Briner A.E."/>
            <person name="Felis G.E."/>
            <person name="de Vos W.M."/>
            <person name="Barrangou R."/>
            <person name="Klaenhammer T.R."/>
            <person name="Caufield P.W."/>
            <person name="Cui Y."/>
            <person name="Zhang H."/>
            <person name="O'Toole P.W."/>
        </authorList>
    </citation>
    <scope>NUCLEOTIDE SEQUENCE [LARGE SCALE GENOMIC DNA]</scope>
    <source>
        <strain evidence="2 3">DSM 18527</strain>
    </source>
</reference>
<protein>
    <submittedName>
        <fullName evidence="2">PTS system, glucitol sorbitol-specific IIA component</fullName>
    </submittedName>
</protein>
<evidence type="ECO:0000313" key="2">
    <source>
        <dbReference type="EMBL" id="KRM34663.1"/>
    </source>
</evidence>
<sequence length="125" mass="13507">MTQQTDQQTIFETTVVEIGGEAEGFKDINMAILFGDEAPEALRSSCYIIKVNPVRDAIKPGMTLSVDDKTYQITAIGNEAQKNLENLGHVAVNFTGDQTPELAGSVYVEAKAYPEIKVGSRIAIG</sequence>
<dbReference type="RefSeq" id="WP_035454879.1">
    <property type="nucleotide sequence ID" value="NZ_AZGA01000024.1"/>
</dbReference>
<evidence type="ECO:0000313" key="3">
    <source>
        <dbReference type="Proteomes" id="UP000051236"/>
    </source>
</evidence>
<dbReference type="PANTHER" id="PTHR40398">
    <property type="entry name" value="PTS SYSTEM GLUCITOL/SORBITOL-SPECIFIC EIIA COMPONENT"/>
    <property type="match status" value="1"/>
</dbReference>
<organism evidence="2 3">
    <name type="scientific">Agrilactobacillus composti DSM 18527 = JCM 14202</name>
    <dbReference type="NCBI Taxonomy" id="1423734"/>
    <lineage>
        <taxon>Bacteria</taxon>
        <taxon>Bacillati</taxon>
        <taxon>Bacillota</taxon>
        <taxon>Bacilli</taxon>
        <taxon>Lactobacillales</taxon>
        <taxon>Lactobacillaceae</taxon>
        <taxon>Agrilactobacillus</taxon>
    </lineage>
</organism>
<dbReference type="PROSITE" id="PS51097">
    <property type="entry name" value="PTS_EIIA_TYPE_5"/>
    <property type="match status" value="1"/>
</dbReference>
<keyword evidence="3" id="KW-1185">Reference proteome</keyword>
<dbReference type="SUPFAM" id="SSF141530">
    <property type="entry name" value="PTSIIA/GutA-like"/>
    <property type="match status" value="1"/>
</dbReference>
<dbReference type="STRING" id="1423734.FC83_GL002149"/>
<dbReference type="OrthoDB" id="5113885at2"/>
<dbReference type="GO" id="GO:0005737">
    <property type="term" value="C:cytoplasm"/>
    <property type="evidence" value="ECO:0007669"/>
    <property type="project" value="InterPro"/>
</dbReference>
<dbReference type="eggNOG" id="COG3731">
    <property type="taxonomic scope" value="Bacteria"/>
</dbReference>
<comment type="caution">
    <text evidence="2">The sequence shown here is derived from an EMBL/GenBank/DDBJ whole genome shotgun (WGS) entry which is preliminary data.</text>
</comment>
<dbReference type="Proteomes" id="UP000051236">
    <property type="component" value="Unassembled WGS sequence"/>
</dbReference>
<dbReference type="GO" id="GO:0016301">
    <property type="term" value="F:kinase activity"/>
    <property type="evidence" value="ECO:0007669"/>
    <property type="project" value="TreeGrafter"/>
</dbReference>
<name>X0PGJ3_9LACO</name>
<dbReference type="Gene3D" id="2.40.33.40">
    <property type="entry name" value="Phosphotransferase system, glucitol/sorbitol-specific IIA component"/>
    <property type="match status" value="1"/>
</dbReference>
<comment type="caution">
    <text evidence="1">Lacks conserved residue(s) required for the propagation of feature annotation.</text>
</comment>
<dbReference type="PANTHER" id="PTHR40398:SF1">
    <property type="entry name" value="PTS SYSTEM GLUCITOL_SORBITOL-SPECIFIC EIIA COMPONENT"/>
    <property type="match status" value="1"/>
</dbReference>
<dbReference type="EMBL" id="AZGA01000024">
    <property type="protein sequence ID" value="KRM34663.1"/>
    <property type="molecule type" value="Genomic_DNA"/>
</dbReference>
<evidence type="ECO:0000256" key="1">
    <source>
        <dbReference type="PROSITE-ProRule" id="PRU00420"/>
    </source>
</evidence>
<dbReference type="AlphaFoldDB" id="X0PGJ3"/>
<dbReference type="InterPro" id="IPR036665">
    <property type="entry name" value="PTS_IIA_glucitol/sorbitol_sf"/>
</dbReference>
<dbReference type="PATRIC" id="fig|1423734.3.peg.2170"/>
<dbReference type="GO" id="GO:0009401">
    <property type="term" value="P:phosphoenolpyruvate-dependent sugar phosphotransferase system"/>
    <property type="evidence" value="ECO:0007669"/>
    <property type="project" value="InterPro"/>
</dbReference>
<dbReference type="GO" id="GO:0008982">
    <property type="term" value="F:protein-N(PI)-phosphohistidine-sugar phosphotransferase activity"/>
    <property type="evidence" value="ECO:0007669"/>
    <property type="project" value="InterPro"/>
</dbReference>
<proteinExistence type="predicted"/>
<dbReference type="Pfam" id="PF03829">
    <property type="entry name" value="PTSIIA_gutA"/>
    <property type="match status" value="1"/>
</dbReference>
<gene>
    <name evidence="2" type="ORF">FC83_GL002149</name>
</gene>